<accession>A0ABU5XME4</accession>
<evidence type="ECO:0000313" key="2">
    <source>
        <dbReference type="Proteomes" id="UP001299596"/>
    </source>
</evidence>
<comment type="caution">
    <text evidence="1">The sequence shown here is derived from an EMBL/GenBank/DDBJ whole genome shotgun (WGS) entry which is preliminary data.</text>
</comment>
<protein>
    <submittedName>
        <fullName evidence="1">Uncharacterized protein</fullName>
    </submittedName>
</protein>
<proteinExistence type="predicted"/>
<reference evidence="1 2" key="1">
    <citation type="submission" date="2023-12" db="EMBL/GenBank/DDBJ databases">
        <title>Description of new species of Mycobacterium terrae complex isolated from sewage at the Sao Paulo Zoological Park Foundation in Brazil.</title>
        <authorList>
            <person name="Romagnoli C.L."/>
            <person name="Conceicao E.C."/>
            <person name="Machado E."/>
            <person name="Barreto L.B.P.F."/>
            <person name="Sharma A."/>
            <person name="Silva N.M."/>
            <person name="Marques L.E."/>
            <person name="Juliana M.A."/>
            <person name="Lourenco M.C.S."/>
            <person name="Digiampietri L.A."/>
            <person name="Suffys P.N."/>
            <person name="Viana-Niero C."/>
        </authorList>
    </citation>
    <scope>NUCLEOTIDE SEQUENCE [LARGE SCALE GENOMIC DNA]</scope>
    <source>
        <strain evidence="1 2">MYC098</strain>
    </source>
</reference>
<gene>
    <name evidence="1" type="ORF">K6T79_20645</name>
</gene>
<evidence type="ECO:0000313" key="1">
    <source>
        <dbReference type="EMBL" id="MEB3023437.1"/>
    </source>
</evidence>
<organism evidence="1 2">
    <name type="scientific">[Mycobacterium] crassicus</name>
    <dbReference type="NCBI Taxonomy" id="2872309"/>
    <lineage>
        <taxon>Bacteria</taxon>
        <taxon>Bacillati</taxon>
        <taxon>Actinomycetota</taxon>
        <taxon>Actinomycetes</taxon>
        <taxon>Mycobacteriales</taxon>
        <taxon>Mycobacteriaceae</taxon>
        <taxon>Mycolicibacter</taxon>
    </lineage>
</organism>
<name>A0ABU5XME4_9MYCO</name>
<dbReference type="Proteomes" id="UP001299596">
    <property type="component" value="Unassembled WGS sequence"/>
</dbReference>
<dbReference type="EMBL" id="JAYJJR010000016">
    <property type="protein sequence ID" value="MEB3023437.1"/>
    <property type="molecule type" value="Genomic_DNA"/>
</dbReference>
<keyword evidence="2" id="KW-1185">Reference proteome</keyword>
<dbReference type="RefSeq" id="WP_329780435.1">
    <property type="nucleotide sequence ID" value="NZ_JAYJJR010000016.1"/>
</dbReference>
<sequence>MGVAADVIAGAQFRSAATENRAFGIPPGTDYHGYVDGQRLPAWVRVGQLDVAYRARTLADFEGHAQINEAMFGATHLIQLVHGYGDGSERCVAAAVAELGHDYPVAWLDDAGVLRRP</sequence>